<evidence type="ECO:0000313" key="7">
    <source>
        <dbReference type="EMBL" id="KXN70988.1"/>
    </source>
</evidence>
<dbReference type="PANTHER" id="PTHR47338:SF5">
    <property type="entry name" value="ZN(II)2CYS6 TRANSCRIPTION FACTOR (EUROFUNG)"/>
    <property type="match status" value="1"/>
</dbReference>
<dbReference type="EMBL" id="KQ964487">
    <property type="protein sequence ID" value="KXN70988.1"/>
    <property type="molecule type" value="Genomic_DNA"/>
</dbReference>
<evidence type="ECO:0000256" key="1">
    <source>
        <dbReference type="ARBA" id="ARBA00004123"/>
    </source>
</evidence>
<dbReference type="GO" id="GO:0003677">
    <property type="term" value="F:DNA binding"/>
    <property type="evidence" value="ECO:0007669"/>
    <property type="project" value="InterPro"/>
</dbReference>
<proteinExistence type="predicted"/>
<dbReference type="GO" id="GO:0005634">
    <property type="term" value="C:nucleus"/>
    <property type="evidence" value="ECO:0007669"/>
    <property type="project" value="UniProtKB-SubCell"/>
</dbReference>
<dbReference type="Proteomes" id="UP000070444">
    <property type="component" value="Unassembled WGS sequence"/>
</dbReference>
<dbReference type="InterPro" id="IPR007219">
    <property type="entry name" value="XnlR_reg_dom"/>
</dbReference>
<dbReference type="Gene3D" id="4.10.240.10">
    <property type="entry name" value="Zn(2)-C6 fungal-type DNA-binding domain"/>
    <property type="match status" value="1"/>
</dbReference>
<keyword evidence="4" id="KW-0804">Transcription</keyword>
<evidence type="ECO:0000259" key="6">
    <source>
        <dbReference type="PROSITE" id="PS50048"/>
    </source>
</evidence>
<organism evidence="7 8">
    <name type="scientific">Conidiobolus coronatus (strain ATCC 28846 / CBS 209.66 / NRRL 28638)</name>
    <name type="common">Delacroixia coronata</name>
    <dbReference type="NCBI Taxonomy" id="796925"/>
    <lineage>
        <taxon>Eukaryota</taxon>
        <taxon>Fungi</taxon>
        <taxon>Fungi incertae sedis</taxon>
        <taxon>Zoopagomycota</taxon>
        <taxon>Entomophthoromycotina</taxon>
        <taxon>Entomophthoromycetes</taxon>
        <taxon>Entomophthorales</taxon>
        <taxon>Ancylistaceae</taxon>
        <taxon>Conidiobolus</taxon>
    </lineage>
</organism>
<evidence type="ECO:0000256" key="4">
    <source>
        <dbReference type="ARBA" id="ARBA00023163"/>
    </source>
</evidence>
<dbReference type="SUPFAM" id="SSF57701">
    <property type="entry name" value="Zn2/Cys6 DNA-binding domain"/>
    <property type="match status" value="1"/>
</dbReference>
<evidence type="ECO:0000313" key="8">
    <source>
        <dbReference type="Proteomes" id="UP000070444"/>
    </source>
</evidence>
<dbReference type="GO" id="GO:0000981">
    <property type="term" value="F:DNA-binding transcription factor activity, RNA polymerase II-specific"/>
    <property type="evidence" value="ECO:0007669"/>
    <property type="project" value="InterPro"/>
</dbReference>
<dbReference type="GO" id="GO:0006351">
    <property type="term" value="P:DNA-templated transcription"/>
    <property type="evidence" value="ECO:0007669"/>
    <property type="project" value="InterPro"/>
</dbReference>
<dbReference type="GO" id="GO:0008270">
    <property type="term" value="F:zinc ion binding"/>
    <property type="evidence" value="ECO:0007669"/>
    <property type="project" value="InterPro"/>
</dbReference>
<dbReference type="InterPro" id="IPR050815">
    <property type="entry name" value="TF_fung"/>
</dbReference>
<evidence type="ECO:0000256" key="2">
    <source>
        <dbReference type="ARBA" id="ARBA00022723"/>
    </source>
</evidence>
<protein>
    <recommendedName>
        <fullName evidence="6">Zn(2)-C6 fungal-type domain-containing protein</fullName>
    </recommendedName>
</protein>
<dbReference type="Pfam" id="PF00172">
    <property type="entry name" value="Zn_clus"/>
    <property type="match status" value="1"/>
</dbReference>
<dbReference type="Pfam" id="PF04082">
    <property type="entry name" value="Fungal_trans"/>
    <property type="match status" value="1"/>
</dbReference>
<dbReference type="CDD" id="cd00067">
    <property type="entry name" value="GAL4"/>
    <property type="match status" value="1"/>
</dbReference>
<gene>
    <name evidence="7" type="ORF">CONCODRAFT_17202</name>
</gene>
<evidence type="ECO:0000256" key="3">
    <source>
        <dbReference type="ARBA" id="ARBA00023015"/>
    </source>
</evidence>
<dbReference type="CDD" id="cd12148">
    <property type="entry name" value="fungal_TF_MHR"/>
    <property type="match status" value="1"/>
</dbReference>
<accession>A0A137P7L0</accession>
<dbReference type="SMART" id="SM00066">
    <property type="entry name" value="GAL4"/>
    <property type="match status" value="1"/>
</dbReference>
<keyword evidence="5" id="KW-0539">Nucleus</keyword>
<dbReference type="AlphaFoldDB" id="A0A137P7L0"/>
<dbReference type="OrthoDB" id="39175at2759"/>
<dbReference type="PANTHER" id="PTHR47338">
    <property type="entry name" value="ZN(II)2CYS6 TRANSCRIPTION FACTOR (EUROFUNG)-RELATED"/>
    <property type="match status" value="1"/>
</dbReference>
<sequence length="575" mass="66116">MGSKRKNNDDMTVSLSTLAKAINNDEQVDISKVLNTSCQECRRRKIKCDSKKPSCNFCSSRNINCIYALNKKKQILSTYLISDSMTKFENRIKNLEQFSLLLNSEFKNSKFNYIEEEANSYSYPAQNFYSNPHPSDNNIFTPATVAKDICSRLLQSVASNQSNQGWLDHHKSLLLRLCNQSPIVTNALCALTLACNADLLSSHPELQDQFVQLFKQNTKLYLTNSGYQSPSLESIQSTIILATLEYIKGDILKSSMYICSCHRLMQTLDIHNLDLEPNGEETQLSRAQRKIWWECFFVDRCSSFMDNHPPEMKLGSFHVDLADVYGSSLNVKLDEYNYEHMKIFSSDQDPSTRFLPSLRIKLLDMLQKSHEFATKCIDLDNNPDLQKSYNNLKEELSWVAPYTTPNIFIDNSQVSNIELTDLQAAFSMYTNCIFILTYCYTVFNGPVPSASIAWSGFLATGYILKSIEIMKSNENGRWLPAFPYFLLISGLTCAQSFYANNDYNLKKMSKDRFEQIYNSLDEYVLQIKVAERYLKVLIPVRRRVLAEFSKLKHFNSQQQRSSTERSYTTDTSSQY</sequence>
<dbReference type="InterPro" id="IPR036864">
    <property type="entry name" value="Zn2-C6_fun-type_DNA-bd_sf"/>
</dbReference>
<dbReference type="PROSITE" id="PS00463">
    <property type="entry name" value="ZN2_CY6_FUNGAL_1"/>
    <property type="match status" value="1"/>
</dbReference>
<reference evidence="7 8" key="1">
    <citation type="journal article" date="2015" name="Genome Biol. Evol.">
        <title>Phylogenomic analyses indicate that early fungi evolved digesting cell walls of algal ancestors of land plants.</title>
        <authorList>
            <person name="Chang Y."/>
            <person name="Wang S."/>
            <person name="Sekimoto S."/>
            <person name="Aerts A.L."/>
            <person name="Choi C."/>
            <person name="Clum A."/>
            <person name="LaButti K.M."/>
            <person name="Lindquist E.A."/>
            <person name="Yee Ngan C."/>
            <person name="Ohm R.A."/>
            <person name="Salamov A.A."/>
            <person name="Grigoriev I.V."/>
            <person name="Spatafora J.W."/>
            <person name="Berbee M.L."/>
        </authorList>
    </citation>
    <scope>NUCLEOTIDE SEQUENCE [LARGE SCALE GENOMIC DNA]</scope>
    <source>
        <strain evidence="7 8">NRRL 28638</strain>
    </source>
</reference>
<keyword evidence="2" id="KW-0479">Metal-binding</keyword>
<evidence type="ECO:0000256" key="5">
    <source>
        <dbReference type="ARBA" id="ARBA00023242"/>
    </source>
</evidence>
<dbReference type="PROSITE" id="PS50048">
    <property type="entry name" value="ZN2_CY6_FUNGAL_2"/>
    <property type="match status" value="1"/>
</dbReference>
<name>A0A137P7L0_CONC2</name>
<comment type="subcellular location">
    <subcellularLocation>
        <location evidence="1">Nucleus</location>
    </subcellularLocation>
</comment>
<keyword evidence="3" id="KW-0805">Transcription regulation</keyword>
<keyword evidence="8" id="KW-1185">Reference proteome</keyword>
<feature type="domain" description="Zn(2)-C6 fungal-type" evidence="6">
    <location>
        <begin position="37"/>
        <end position="67"/>
    </location>
</feature>
<dbReference type="InterPro" id="IPR001138">
    <property type="entry name" value="Zn2Cys6_DnaBD"/>
</dbReference>